<dbReference type="SMART" id="SM00306">
    <property type="entry name" value="HintN"/>
    <property type="match status" value="1"/>
</dbReference>
<dbReference type="InterPro" id="IPR006141">
    <property type="entry name" value="Intein_N"/>
</dbReference>
<gene>
    <name evidence="2" type="ORF">GCM10010411_64480</name>
</gene>
<keyword evidence="3" id="KW-1185">Reference proteome</keyword>
<reference evidence="3" key="1">
    <citation type="journal article" date="2019" name="Int. J. Syst. Evol. Microbiol.">
        <title>The Global Catalogue of Microorganisms (GCM) 10K type strain sequencing project: providing services to taxonomists for standard genome sequencing and annotation.</title>
        <authorList>
            <consortium name="The Broad Institute Genomics Platform"/>
            <consortium name="The Broad Institute Genome Sequencing Center for Infectious Disease"/>
            <person name="Wu L."/>
            <person name="Ma J."/>
        </authorList>
    </citation>
    <scope>NUCLEOTIDE SEQUENCE [LARGE SCALE GENOMIC DNA]</scope>
    <source>
        <strain evidence="3">JCM 6833</strain>
    </source>
</reference>
<comment type="caution">
    <text evidence="2">The sequence shown here is derived from an EMBL/GenBank/DDBJ whole genome shotgun (WGS) entry which is preliminary data.</text>
</comment>
<dbReference type="InterPro" id="IPR003587">
    <property type="entry name" value="Hint_dom_N"/>
</dbReference>
<dbReference type="SUPFAM" id="SSF51294">
    <property type="entry name" value="Hedgehog/intein (Hint) domain"/>
    <property type="match status" value="1"/>
</dbReference>
<accession>A0ABP6CH39</accession>
<evidence type="ECO:0000313" key="3">
    <source>
        <dbReference type="Proteomes" id="UP001501509"/>
    </source>
</evidence>
<feature type="domain" description="Hint" evidence="1">
    <location>
        <begin position="138"/>
        <end position="240"/>
    </location>
</feature>
<proteinExistence type="predicted"/>
<dbReference type="Pfam" id="PF07591">
    <property type="entry name" value="PT-HINT"/>
    <property type="match status" value="1"/>
</dbReference>
<sequence>MLRQGLEPTRPLGVSIQPPPGQAGLDAYRQAYADAGKSVLSFVIDIGGQLVLDVIGYNDAKACFTRGDIVGCLFTALNALGPLKLIAFTGKLSRIGRLIWRIATGIPSFRRTVAAAQTYVRKKHRLIWVMRRLIKGCSSSFVPNTRVLMADASRRRIDEVRAGDRVLATDPKTGKTASRRVLRTITSRGEKRLVAISAHGAGPGASVTATDEHPFWVAGAERRWVKAKDLELGMWLRTSTGVHMQVKATRTWTTPEQQVHNLTIAGIPTYYVELGVRSALVHNCGANDLDPFQALDRVRRHVFPLHGPGTEASGSKFSDGFEVEDILNLVFEILTNFPSDQTGNHRHLVTLDRVIGQSQREGDNQWVDTRRVVLRMEDGELLTVHPTLATE</sequence>
<dbReference type="InterPro" id="IPR036844">
    <property type="entry name" value="Hint_dom_sf"/>
</dbReference>
<name>A0ABP6CH39_9ACTN</name>
<dbReference type="PROSITE" id="PS50817">
    <property type="entry name" value="INTEIN_N_TER"/>
    <property type="match status" value="1"/>
</dbReference>
<dbReference type="Gene3D" id="2.170.16.10">
    <property type="entry name" value="Hedgehog/Intein (Hint) domain"/>
    <property type="match status" value="1"/>
</dbReference>
<dbReference type="Proteomes" id="UP001501509">
    <property type="component" value="Unassembled WGS sequence"/>
</dbReference>
<dbReference type="EMBL" id="BAAATD010000010">
    <property type="protein sequence ID" value="GAA2619843.1"/>
    <property type="molecule type" value="Genomic_DNA"/>
</dbReference>
<dbReference type="RefSeq" id="WP_344546249.1">
    <property type="nucleotide sequence ID" value="NZ_BAAATD010000010.1"/>
</dbReference>
<evidence type="ECO:0000259" key="1">
    <source>
        <dbReference type="SMART" id="SM00306"/>
    </source>
</evidence>
<evidence type="ECO:0000313" key="2">
    <source>
        <dbReference type="EMBL" id="GAA2619843.1"/>
    </source>
</evidence>
<dbReference type="CDD" id="cd00081">
    <property type="entry name" value="Hint"/>
    <property type="match status" value="1"/>
</dbReference>
<protein>
    <recommendedName>
        <fullName evidence="1">Hint domain-containing protein</fullName>
    </recommendedName>
</protein>
<organism evidence="2 3">
    <name type="scientific">Actinomadura fulvescens</name>
    <dbReference type="NCBI Taxonomy" id="46160"/>
    <lineage>
        <taxon>Bacteria</taxon>
        <taxon>Bacillati</taxon>
        <taxon>Actinomycetota</taxon>
        <taxon>Actinomycetes</taxon>
        <taxon>Streptosporangiales</taxon>
        <taxon>Thermomonosporaceae</taxon>
        <taxon>Actinomadura</taxon>
    </lineage>
</organism>